<feature type="compositionally biased region" description="Low complexity" evidence="1">
    <location>
        <begin position="79"/>
        <end position="95"/>
    </location>
</feature>
<feature type="region of interest" description="Disordered" evidence="1">
    <location>
        <begin position="1"/>
        <end position="191"/>
    </location>
</feature>
<sequence>MGKVESLKSNLDKPATPPPPYMQWGDPSKEISARKVSGQVVSINARSPCKSPRKAVPGSPVRVPLSPLSLNKASREQSPKASKQSPKSPKAKPSPGRTAPPKAKPSPVRTASPRAKPSPVRAASASPKGKPSPVRAASASPKARSPRTLKSLPPKPLSPPKLPAPRTRKMSPRAPFASPRGKARLPPAPLSPPLAFKNGCIVDGSPSERRAVNRSALTMAKALEMETALADAPAKMLNLKQLDCGTPNDSKKFFKQLPSGLVDDTASPFNLFSPDRSKKNRDGSITVTRGAVVSEQEITKFLNEAARMDKTLDMAEI</sequence>
<proteinExistence type="predicted"/>
<feature type="compositionally biased region" description="Pro residues" evidence="1">
    <location>
        <begin position="153"/>
        <end position="163"/>
    </location>
</feature>
<name>A0ABQ6N511_9STRA</name>
<dbReference type="EMBL" id="BRYB01003622">
    <property type="protein sequence ID" value="GMI39715.1"/>
    <property type="molecule type" value="Genomic_DNA"/>
</dbReference>
<accession>A0ABQ6N511</accession>
<comment type="caution">
    <text evidence="2">The sequence shown here is derived from an EMBL/GenBank/DDBJ whole genome shotgun (WGS) entry which is preliminary data.</text>
</comment>
<evidence type="ECO:0000313" key="3">
    <source>
        <dbReference type="Proteomes" id="UP001165060"/>
    </source>
</evidence>
<protein>
    <submittedName>
        <fullName evidence="2">Uncharacterized protein</fullName>
    </submittedName>
</protein>
<organism evidence="2 3">
    <name type="scientific">Tetraparma gracilis</name>
    <dbReference type="NCBI Taxonomy" id="2962635"/>
    <lineage>
        <taxon>Eukaryota</taxon>
        <taxon>Sar</taxon>
        <taxon>Stramenopiles</taxon>
        <taxon>Ochrophyta</taxon>
        <taxon>Bolidophyceae</taxon>
        <taxon>Parmales</taxon>
        <taxon>Triparmaceae</taxon>
        <taxon>Tetraparma</taxon>
    </lineage>
</organism>
<reference evidence="2 3" key="1">
    <citation type="journal article" date="2023" name="Commun. Biol.">
        <title>Genome analysis of Parmales, the sister group of diatoms, reveals the evolutionary specialization of diatoms from phago-mixotrophs to photoautotrophs.</title>
        <authorList>
            <person name="Ban H."/>
            <person name="Sato S."/>
            <person name="Yoshikawa S."/>
            <person name="Yamada K."/>
            <person name="Nakamura Y."/>
            <person name="Ichinomiya M."/>
            <person name="Sato N."/>
            <person name="Blanc-Mathieu R."/>
            <person name="Endo H."/>
            <person name="Kuwata A."/>
            <person name="Ogata H."/>
        </authorList>
    </citation>
    <scope>NUCLEOTIDE SEQUENCE [LARGE SCALE GENOMIC DNA]</scope>
</reference>
<feature type="compositionally biased region" description="Low complexity" evidence="1">
    <location>
        <begin position="131"/>
        <end position="152"/>
    </location>
</feature>
<keyword evidence="3" id="KW-1185">Reference proteome</keyword>
<evidence type="ECO:0000256" key="1">
    <source>
        <dbReference type="SAM" id="MobiDB-lite"/>
    </source>
</evidence>
<dbReference type="Proteomes" id="UP001165060">
    <property type="component" value="Unassembled WGS sequence"/>
</dbReference>
<gene>
    <name evidence="2" type="ORF">TeGR_g10488</name>
</gene>
<evidence type="ECO:0000313" key="2">
    <source>
        <dbReference type="EMBL" id="GMI39715.1"/>
    </source>
</evidence>